<dbReference type="AlphaFoldDB" id="A0AAD3XNP7"/>
<feature type="chain" id="PRO_5041952933" evidence="1">
    <location>
        <begin position="17"/>
        <end position="108"/>
    </location>
</feature>
<keyword evidence="1" id="KW-0732">Signal</keyword>
<evidence type="ECO:0000313" key="3">
    <source>
        <dbReference type="Proteomes" id="UP001279734"/>
    </source>
</evidence>
<accession>A0AAD3XNP7</accession>
<protein>
    <submittedName>
        <fullName evidence="2">Uncharacterized protein</fullName>
    </submittedName>
</protein>
<evidence type="ECO:0000313" key="2">
    <source>
        <dbReference type="EMBL" id="GMH11622.1"/>
    </source>
</evidence>
<dbReference type="Proteomes" id="UP001279734">
    <property type="component" value="Unassembled WGS sequence"/>
</dbReference>
<evidence type="ECO:0000256" key="1">
    <source>
        <dbReference type="SAM" id="SignalP"/>
    </source>
</evidence>
<proteinExistence type="predicted"/>
<keyword evidence="3" id="KW-1185">Reference proteome</keyword>
<feature type="signal peptide" evidence="1">
    <location>
        <begin position="1"/>
        <end position="16"/>
    </location>
</feature>
<dbReference type="EMBL" id="BSYO01000011">
    <property type="protein sequence ID" value="GMH11622.1"/>
    <property type="molecule type" value="Genomic_DNA"/>
</dbReference>
<organism evidence="2 3">
    <name type="scientific">Nepenthes gracilis</name>
    <name type="common">Slender pitcher plant</name>
    <dbReference type="NCBI Taxonomy" id="150966"/>
    <lineage>
        <taxon>Eukaryota</taxon>
        <taxon>Viridiplantae</taxon>
        <taxon>Streptophyta</taxon>
        <taxon>Embryophyta</taxon>
        <taxon>Tracheophyta</taxon>
        <taxon>Spermatophyta</taxon>
        <taxon>Magnoliopsida</taxon>
        <taxon>eudicotyledons</taxon>
        <taxon>Gunneridae</taxon>
        <taxon>Pentapetalae</taxon>
        <taxon>Caryophyllales</taxon>
        <taxon>Nepenthaceae</taxon>
        <taxon>Nepenthes</taxon>
    </lineage>
</organism>
<sequence>MVLCAALVRALLVCGAKNSLVASDGFCFAEDVFKETWYWAMILPLAENLQIPELQSGHGLGSNVSIDDVVNAGAFCSSVLTQKKKKLYAVQIEKLPVSCYNMLSHEPA</sequence>
<comment type="caution">
    <text evidence="2">The sequence shown here is derived from an EMBL/GenBank/DDBJ whole genome shotgun (WGS) entry which is preliminary data.</text>
</comment>
<reference evidence="2" key="1">
    <citation type="submission" date="2023-05" db="EMBL/GenBank/DDBJ databases">
        <title>Nepenthes gracilis genome sequencing.</title>
        <authorList>
            <person name="Fukushima K."/>
        </authorList>
    </citation>
    <scope>NUCLEOTIDE SEQUENCE</scope>
    <source>
        <strain evidence="2">SING2019-196</strain>
    </source>
</reference>
<name>A0AAD3XNP7_NEPGR</name>
<gene>
    <name evidence="2" type="ORF">Nepgr_013463</name>
</gene>